<evidence type="ECO:0000256" key="4">
    <source>
        <dbReference type="ARBA" id="ARBA00022692"/>
    </source>
</evidence>
<keyword evidence="5" id="KW-0378">Hydrolase</keyword>
<comment type="caution">
    <text evidence="9">The sequence shown here is derived from an EMBL/GenBank/DDBJ whole genome shotgun (WGS) entry which is preliminary data.</text>
</comment>
<keyword evidence="4 8" id="KW-0812">Transmembrane</keyword>
<reference evidence="9 10" key="1">
    <citation type="journal article" date="2018" name="Syst. Appl. Microbiol.">
        <title>A new symbiotic nanoarchaeote (Candidatus Nanoclepta minutus) and its host (Zestosphaera tikiterensis gen. nov., sp. nov.) from a New Zealand hot spring.</title>
        <authorList>
            <person name="St John E."/>
            <person name="Liu Y."/>
            <person name="Podar M."/>
            <person name="Stott M.B."/>
            <person name="Meneghin J."/>
            <person name="Chen Z."/>
            <person name="Lagutin K."/>
            <person name="Mitchell K."/>
            <person name="Reysenbach A.L."/>
        </authorList>
    </citation>
    <scope>NUCLEOTIDE SEQUENCE [LARGE SCALE GENOMIC DNA]</scope>
    <source>
        <strain evidence="9">NZ3</strain>
    </source>
</reference>
<evidence type="ECO:0000256" key="6">
    <source>
        <dbReference type="ARBA" id="ARBA00022989"/>
    </source>
</evidence>
<evidence type="ECO:0000256" key="2">
    <source>
        <dbReference type="ARBA" id="ARBA00022475"/>
    </source>
</evidence>
<dbReference type="AlphaFoldDB" id="A0A397WNH8"/>
<evidence type="ECO:0000256" key="7">
    <source>
        <dbReference type="ARBA" id="ARBA00023136"/>
    </source>
</evidence>
<feature type="transmembrane region" description="Helical" evidence="8">
    <location>
        <begin position="30"/>
        <end position="52"/>
    </location>
</feature>
<comment type="subcellular location">
    <subcellularLocation>
        <location evidence="1">Cell membrane</location>
        <topology evidence="1">Multi-pass membrane protein</topology>
    </subcellularLocation>
</comment>
<name>A0A397WNH8_9ARCH</name>
<evidence type="ECO:0008006" key="11">
    <source>
        <dbReference type="Google" id="ProtNLM"/>
    </source>
</evidence>
<feature type="transmembrane region" description="Helical" evidence="8">
    <location>
        <begin position="119"/>
        <end position="145"/>
    </location>
</feature>
<dbReference type="EMBL" id="MWMI01000002">
    <property type="protein sequence ID" value="RIB35472.1"/>
    <property type="molecule type" value="Genomic_DNA"/>
</dbReference>
<evidence type="ECO:0000256" key="3">
    <source>
        <dbReference type="ARBA" id="ARBA00022670"/>
    </source>
</evidence>
<dbReference type="GO" id="GO:0005886">
    <property type="term" value="C:plasma membrane"/>
    <property type="evidence" value="ECO:0007669"/>
    <property type="project" value="UniProtKB-SubCell"/>
</dbReference>
<keyword evidence="7 8" id="KW-0472">Membrane</keyword>
<gene>
    <name evidence="9" type="ORF">BXU00_01765</name>
</gene>
<dbReference type="InterPro" id="IPR026392">
    <property type="entry name" value="Exo/Archaeosortase_dom"/>
</dbReference>
<dbReference type="GO" id="GO:0006508">
    <property type="term" value="P:proteolysis"/>
    <property type="evidence" value="ECO:0007669"/>
    <property type="project" value="UniProtKB-KW"/>
</dbReference>
<feature type="transmembrane region" description="Helical" evidence="8">
    <location>
        <begin position="86"/>
        <end position="107"/>
    </location>
</feature>
<organism evidence="9 10">
    <name type="scientific">Candidatus Nanoclepta minutus</name>
    <dbReference type="NCBI Taxonomy" id="1940235"/>
    <lineage>
        <taxon>Archaea</taxon>
        <taxon>Nanobdellota</taxon>
        <taxon>Candidatus Nanoclepta</taxon>
    </lineage>
</organism>
<keyword evidence="3" id="KW-0645">Protease</keyword>
<keyword evidence="2" id="KW-1003">Cell membrane</keyword>
<accession>A0A397WNH8</accession>
<dbReference type="InterPro" id="IPR019127">
    <property type="entry name" value="Exosortase"/>
</dbReference>
<dbReference type="Proteomes" id="UP000266622">
    <property type="component" value="Unassembled WGS sequence"/>
</dbReference>
<evidence type="ECO:0000256" key="1">
    <source>
        <dbReference type="ARBA" id="ARBA00004651"/>
    </source>
</evidence>
<feature type="transmembrane region" description="Helical" evidence="8">
    <location>
        <begin position="157"/>
        <end position="176"/>
    </location>
</feature>
<evidence type="ECO:0000313" key="10">
    <source>
        <dbReference type="Proteomes" id="UP000266622"/>
    </source>
</evidence>
<evidence type="ECO:0000256" key="8">
    <source>
        <dbReference type="SAM" id="Phobius"/>
    </source>
</evidence>
<sequence length="184" mass="21711">MLEVIYKKIIPKDYLDIINSKELYRRLFKLSIFLFNLSIYSIPLLLFHLGLIKIPIEVLSSYTDIIGRLLIMEKEILSNNIVVKSFVFQIDQECMGIKSILGFFAIMMSTPTKEIKRRFLYFLIFSPIVFSLNILRILSTVYGFYFYNLDPGFFHNFLWEVLNVIAIGSLWAVFYIKNKDNTLF</sequence>
<dbReference type="Pfam" id="PF09721">
    <property type="entry name" value="Exosortase_EpsH"/>
    <property type="match status" value="1"/>
</dbReference>
<evidence type="ECO:0000313" key="9">
    <source>
        <dbReference type="EMBL" id="RIB35472.1"/>
    </source>
</evidence>
<dbReference type="GO" id="GO:0008233">
    <property type="term" value="F:peptidase activity"/>
    <property type="evidence" value="ECO:0007669"/>
    <property type="project" value="UniProtKB-KW"/>
</dbReference>
<protein>
    <recommendedName>
        <fullName evidence="11">Exosortase/archaeosortase family protein</fullName>
    </recommendedName>
</protein>
<evidence type="ECO:0000256" key="5">
    <source>
        <dbReference type="ARBA" id="ARBA00022801"/>
    </source>
</evidence>
<keyword evidence="6 8" id="KW-1133">Transmembrane helix</keyword>
<dbReference type="NCBIfam" id="TIGR04178">
    <property type="entry name" value="exo_archaeo"/>
    <property type="match status" value="1"/>
</dbReference>
<proteinExistence type="predicted"/>